<dbReference type="GO" id="GO:0042262">
    <property type="term" value="P:DNA protection"/>
    <property type="evidence" value="ECO:0007669"/>
    <property type="project" value="InterPro"/>
</dbReference>
<feature type="region of interest" description="Disordered" evidence="3">
    <location>
        <begin position="1"/>
        <end position="52"/>
    </location>
</feature>
<dbReference type="Pfam" id="PF05854">
    <property type="entry name" value="MC1"/>
    <property type="match status" value="1"/>
</dbReference>
<dbReference type="EMBL" id="RKLQ01000002">
    <property type="protein sequence ID" value="MBX0303818.1"/>
    <property type="molecule type" value="Genomic_DNA"/>
</dbReference>
<gene>
    <name evidence="4" type="ORF">EGD98_09075</name>
</gene>
<proteinExistence type="predicted"/>
<keyword evidence="2" id="KW-0238">DNA-binding</keyword>
<organism evidence="4 5">
    <name type="scientific">Haloarcula salinisoli</name>
    <dbReference type="NCBI Taxonomy" id="2487746"/>
    <lineage>
        <taxon>Archaea</taxon>
        <taxon>Methanobacteriati</taxon>
        <taxon>Methanobacteriota</taxon>
        <taxon>Stenosarchaea group</taxon>
        <taxon>Halobacteria</taxon>
        <taxon>Halobacteriales</taxon>
        <taxon>Haloarculaceae</taxon>
        <taxon>Haloarcula</taxon>
    </lineage>
</organism>
<dbReference type="SUPFAM" id="SSF102875">
    <property type="entry name" value="Chromosomal protein MC1"/>
    <property type="match status" value="1"/>
</dbReference>
<dbReference type="GeneID" id="79277287"/>
<dbReference type="InterPro" id="IPR036620">
    <property type="entry name" value="MC1_sf"/>
</dbReference>
<protein>
    <submittedName>
        <fullName evidence="4">Non-histone chromosomal MC1 family protein</fullName>
    </submittedName>
</protein>
<keyword evidence="5" id="KW-1185">Reference proteome</keyword>
<dbReference type="Proteomes" id="UP000783863">
    <property type="component" value="Unassembled WGS sequence"/>
</dbReference>
<feature type="region of interest" description="Disordered" evidence="3">
    <location>
        <begin position="76"/>
        <end position="102"/>
    </location>
</feature>
<sequence>MARDSDKRNFALREDGDESSVFSGGTPRQAALKAARRLDPADSEDEADRQEIRLREKGTHKVHIYEAWAWVETAPDDKPDWMPGDITKGNVSKEGVEHLDDI</sequence>
<dbReference type="RefSeq" id="WP_220588064.1">
    <property type="nucleotide sequence ID" value="NZ_RKLQ01000002.1"/>
</dbReference>
<accession>A0A8J7YMA9</accession>
<comment type="caution">
    <text evidence="4">The sequence shown here is derived from an EMBL/GenBank/DDBJ whole genome shotgun (WGS) entry which is preliminary data.</text>
</comment>
<evidence type="ECO:0000313" key="5">
    <source>
        <dbReference type="Proteomes" id="UP000783863"/>
    </source>
</evidence>
<feature type="compositionally biased region" description="Basic and acidic residues" evidence="3">
    <location>
        <begin position="1"/>
        <end position="14"/>
    </location>
</feature>
<evidence type="ECO:0000256" key="3">
    <source>
        <dbReference type="SAM" id="MobiDB-lite"/>
    </source>
</evidence>
<dbReference type="AlphaFoldDB" id="A0A8J7YMA9"/>
<dbReference type="Gene3D" id="3.10.470.10">
    <property type="entry name" value="Chromosomal protein MC1"/>
    <property type="match status" value="1"/>
</dbReference>
<dbReference type="InterPro" id="IPR008674">
    <property type="entry name" value="MC1"/>
</dbReference>
<evidence type="ECO:0000313" key="4">
    <source>
        <dbReference type="EMBL" id="MBX0303818.1"/>
    </source>
</evidence>
<name>A0A8J7YMA9_9EURY</name>
<reference evidence="4" key="1">
    <citation type="submission" date="2021-06" db="EMBL/GenBank/DDBJ databases">
        <title>Halomicroarcula sp. F24A a new haloarchaeum isolated from saline soil.</title>
        <authorList>
            <person name="Duran-Viseras A."/>
            <person name="Sanchez-Porro C."/>
            <person name="Ventosa A."/>
        </authorList>
    </citation>
    <scope>NUCLEOTIDE SEQUENCE</scope>
    <source>
        <strain evidence="4">F24A</strain>
    </source>
</reference>
<comment type="function">
    <text evidence="1">Protects DNA against thermal denaturation and modulates transcription.</text>
</comment>
<evidence type="ECO:0000256" key="2">
    <source>
        <dbReference type="ARBA" id="ARBA00023125"/>
    </source>
</evidence>
<evidence type="ECO:0000256" key="1">
    <source>
        <dbReference type="ARBA" id="ARBA00002562"/>
    </source>
</evidence>